<sequence length="41" mass="4455">MKFFLSISLNNKSYCSVNLSKSAINFSSKCSILSGLLPVNV</sequence>
<reference evidence="1 2" key="5">
    <citation type="journal article" date="1992" name="Virus Genes">
        <title>Identification and mapping of origins of DNA replication within the DNA sequences of the genome of insect iridescent virus type 6.</title>
        <authorList>
            <person name="Handermann M."/>
            <person name="Schnitzler P."/>
            <person name="Rosen-Wolff A."/>
            <person name="Raab K."/>
            <person name="Sonntag K.C."/>
            <person name="Darai G."/>
        </authorList>
    </citation>
    <scope>NUCLEOTIDE SEQUENCE [LARGE SCALE GENOMIC DNA]</scope>
</reference>
<dbReference type="GeneID" id="1732978"/>
<reference evidence="1 2" key="12">
    <citation type="journal article" date="1997" name="Virus Genes">
        <title>The DNA sequence of Chilo iridescent virus between the genome coordinates 0.101 and 0.391; similarities in coding strategy between insect and vertebrate iridoviruses.</title>
        <authorList>
            <person name="Bahr U."/>
            <person name="Tidona C.A."/>
            <person name="Darai G."/>
        </authorList>
    </citation>
    <scope>NUCLEOTIDE SEQUENCE [LARGE SCALE GENOMIC DNA]</scope>
</reference>
<reference evidence="1 2" key="6">
    <citation type="journal article" date="1992" name="Virus Genes">
        <title>Characterization of the third origin of DNA replication of the genome of insect iridescent virus type 6.</title>
        <authorList>
            <person name="Sonntag K.C."/>
            <person name="Darai G."/>
        </authorList>
    </citation>
    <scope>NUCLEOTIDE SEQUENCE [LARGE SCALE GENOMIC DNA]</scope>
</reference>
<reference evidence="1 2" key="2">
    <citation type="journal article" date="1986" name="Med. Microbiol. Immunol.">
        <title>Insect iridescent virus type 6 induced toxic degenerative hepatitis in mice.</title>
        <authorList>
            <person name="Lorbacher de Ruiz H."/>
            <person name="Gelderblom H."/>
            <person name="Hofmann W."/>
            <person name="Darai G."/>
        </authorList>
    </citation>
    <scope>NUCLEOTIDE SEQUENCE [LARGE SCALE GENOMIC DNA]</scope>
</reference>
<reference evidence="1 2" key="9">
    <citation type="journal article" date="1994" name="J. Gen. Virol.">
        <title>Insect iridescent virus type 6 encodes a polypeptide related to the largest subunit of eukaryotic RNA polymerase II.</title>
        <authorList>
            <person name="Schnitzler P."/>
            <person name="Sonntag K.C."/>
            <person name="Muller M."/>
            <person name="Janssen W."/>
            <person name="Bugert J.J."/>
            <person name="Koonin E.V."/>
            <person name="Darai G."/>
        </authorList>
    </citation>
    <scope>NUCLEOTIDE SEQUENCE [LARGE SCALE GENOMIC DNA]</scope>
</reference>
<evidence type="ECO:0000313" key="2">
    <source>
        <dbReference type="Proteomes" id="UP000001359"/>
    </source>
</evidence>
<organismHost>
    <name type="scientific">Chilo suppressalis</name>
    <name type="common">Asiatic rice borer moth</name>
    <dbReference type="NCBI Taxonomy" id="168631"/>
</organismHost>
<organismHost>
    <name type="scientific">Spodoptera frugiperda</name>
    <name type="common">Fall armyworm</name>
    <dbReference type="NCBI Taxonomy" id="7108"/>
</organismHost>
<reference evidence="1 2" key="4">
    <citation type="journal article" date="1988" name="Virology">
        <title>Identification and characterization of the repetitive DNA element in the genome of insect iridescent virus type 6.</title>
        <authorList>
            <person name="Fischer M."/>
            <person name="Schnitzler P."/>
            <person name="Delius H."/>
            <person name="Darai G."/>
        </authorList>
    </citation>
    <scope>NUCLEOTIDE SEQUENCE [LARGE SCALE GENOMIC DNA]</scope>
</reference>
<dbReference type="Proteomes" id="UP000001359">
    <property type="component" value="Segment"/>
</dbReference>
<dbReference type="KEGG" id="vg:1732978"/>
<name>Q91FP1_IIV6</name>
<reference evidence="1 2" key="15">
    <citation type="journal article" date="2001" name="Virology">
        <title>Analysis of the first complete DNA sequence of an invertebrate iridovirus: coding strategy of the genome of Chilo iridescent virus.</title>
        <authorList>
            <person name="Jakob N.J."/>
            <person name="Muller K."/>
            <person name="Bahr U."/>
            <person name="Darai G."/>
        </authorList>
    </citation>
    <scope>NUCLEOTIDE SEQUENCE [LARGE SCALE GENOMIC DNA]</scope>
</reference>
<organismHost>
    <name type="scientific">Acheta domesticus</name>
    <name type="common">House cricket</name>
    <dbReference type="NCBI Taxonomy" id="6997"/>
</organismHost>
<reference evidence="1 2" key="3">
    <citation type="journal article" date="1987" name="Virology">
        <title>Molecular cloning and physical mapping of the genome of insect iridescent virus type 6: further evidence for circular permutation of the viral genome.</title>
        <authorList>
            <person name="Schnitzler P."/>
            <person name="Soltau J.B."/>
            <person name="Fischer M."/>
            <person name="Reisner H."/>
            <person name="Scholz J."/>
            <person name="Delius H."/>
            <person name="Darai G."/>
        </authorList>
    </citation>
    <scope>NUCLEOTIDE SEQUENCE [LARGE SCALE GENOMIC DNA]</scope>
</reference>
<reference evidence="1 2" key="7">
    <citation type="journal article" date="1993" name="J. Gen. Virol.">
        <title>Identification of the gene encoding the major capsid protein of insect iridescent virus type 6 by polymerase chain reaction.</title>
        <authorList>
            <person name="Stohwasser R."/>
            <person name="Raab K."/>
            <person name="Schnitzler P."/>
            <person name="Janssen W."/>
            <person name="Darai G."/>
        </authorList>
    </citation>
    <scope>NUCLEOTIDE SEQUENCE [LARGE SCALE GENOMIC DNA]</scope>
</reference>
<reference evidence="1 2" key="1">
    <citation type="journal article" date="1984" name="J. Virol.">
        <title>DNA analysis of insect iridescent virus 6: evidence for circular permutation and terminal redundancy.</title>
        <authorList>
            <person name="Delius H."/>
            <person name="Darai G."/>
            <person name="Fluegel R.M."/>
        </authorList>
    </citation>
    <scope>NUCLEOTIDE SEQUENCE [LARGE SCALE GENOMIC DNA]</scope>
</reference>
<reference evidence="1 2" key="11">
    <citation type="journal article" date="1994" name="Virus Genes">
        <title>Chilo iridescent virus encodes a putative helicase belonging to a distinct family within the "DEAD/H" superfamily: implications for the evolution of large DNA viruses.</title>
        <authorList>
            <person name="Sonntag K.C."/>
            <person name="Schnitzler P."/>
            <person name="Koonin E.V."/>
            <person name="Darai G."/>
        </authorList>
    </citation>
    <scope>NUCLEOTIDE SEQUENCE [LARGE SCALE GENOMIC DNA]</scope>
</reference>
<accession>Q91FP1</accession>
<reference evidence="1 2" key="14">
    <citation type="journal article" date="1999" name="Virus Genes">
        <title>Identification of a gene cluster within the genome of Chilo iridescent virus encoding enzymes involved in viral DNA replication and processing.</title>
        <authorList>
            <person name="Muller K."/>
            <person name="Tidona C.A."/>
            <person name="Darai G."/>
        </authorList>
    </citation>
    <scope>NUCLEOTIDE SEQUENCE [LARGE SCALE GENOMIC DNA]</scope>
</reference>
<dbReference type="RefSeq" id="NP_149746.1">
    <property type="nucleotide sequence ID" value="NC_003038.1"/>
</dbReference>
<reference evidence="1 2" key="13">
    <citation type="journal article" date="1998" name="Virus Genes">
        <title>Identification of a thymidylate synthase gene within the genome of Chilo iridescent virus.</title>
        <authorList>
            <person name="Muller K."/>
            <person name="Tidona C.A."/>
            <person name="Bahr U."/>
            <person name="Darai G."/>
        </authorList>
    </citation>
    <scope>NUCLEOTIDE SEQUENCE [LARGE SCALE GENOMIC DNA]</scope>
</reference>
<organismHost>
    <name type="scientific">Gryllus bimaculatus</name>
    <name type="common">Two-spotted cricket</name>
    <dbReference type="NCBI Taxonomy" id="6999"/>
</organismHost>
<reference evidence="1 2" key="10">
    <citation type="journal article" date="1994" name="Nucleic Acids Res.">
        <title>Identification of genes encoding zinc finger proteins, non-histone chromosomal HMG protein homologue, and a putative GTP phosphohydrolase in the genome of Chilo iridescent virus.</title>
        <authorList>
            <person name="Schnitzler P."/>
            <person name="Hug M."/>
            <person name="Handermann M."/>
            <person name="Janssen W."/>
            <person name="Koonin E.V."/>
            <person name="Delius H."/>
            <person name="Darai C."/>
        </authorList>
    </citation>
    <scope>NUCLEOTIDE SEQUENCE [LARGE SCALE GENOMIC DNA]</scope>
</reference>
<dbReference type="EMBL" id="AF303741">
    <property type="protein sequence ID" value="AAK82144.1"/>
    <property type="molecule type" value="Genomic_DNA"/>
</dbReference>
<evidence type="ECO:0000313" key="1">
    <source>
        <dbReference type="EMBL" id="AAK82144.1"/>
    </source>
</evidence>
<keyword evidence="2" id="KW-1185">Reference proteome</keyword>
<protein>
    <submittedName>
        <fullName evidence="1">283L</fullName>
    </submittedName>
</protein>
<organismHost>
    <name type="scientific">Gryllus campestris</name>
    <dbReference type="NCBI Taxonomy" id="58607"/>
</organismHost>
<proteinExistence type="predicted"/>
<organism evidence="1 2">
    <name type="scientific">Invertebrate iridescent virus 6</name>
    <name type="common">IIV-6</name>
    <name type="synonym">Chilo iridescent virus</name>
    <dbReference type="NCBI Taxonomy" id="176652"/>
    <lineage>
        <taxon>Viruses</taxon>
        <taxon>Varidnaviria</taxon>
        <taxon>Bamfordvirae</taxon>
        <taxon>Nucleocytoviricota</taxon>
        <taxon>Megaviricetes</taxon>
        <taxon>Pimascovirales</taxon>
        <taxon>Pimascovirales incertae sedis</taxon>
        <taxon>Iridoviridae</taxon>
        <taxon>Betairidovirinae</taxon>
        <taxon>Iridovirus</taxon>
        <taxon>Iridovirus chilo1</taxon>
    </lineage>
</organism>
<reference evidence="1 2" key="8">
    <citation type="journal article" date="1994" name="Intervirology">
        <title>Identification of the primary structure and the coding capacity of the genome of insect iridescent virus type 6 between the genome coordinates 0.310 and 0.347 (7990 bp).</title>
        <authorList>
            <person name="Sonntag K.C."/>
            <person name="Schnitzler P."/>
            <person name="Janssen W."/>
            <person name="Darai G."/>
        </authorList>
    </citation>
    <scope>NUCLEOTIDE SEQUENCE [LARGE SCALE GENOMIC DNA]</scope>
</reference>